<dbReference type="Proteomes" id="UP000228934">
    <property type="component" value="Unassembled WGS sequence"/>
</dbReference>
<evidence type="ECO:0000313" key="4">
    <source>
        <dbReference type="Proteomes" id="UP000228934"/>
    </source>
</evidence>
<organism evidence="3 4">
    <name type="scientific">Aquarana catesbeiana</name>
    <name type="common">American bullfrog</name>
    <name type="synonym">Rana catesbeiana</name>
    <dbReference type="NCBI Taxonomy" id="8400"/>
    <lineage>
        <taxon>Eukaryota</taxon>
        <taxon>Metazoa</taxon>
        <taxon>Chordata</taxon>
        <taxon>Craniata</taxon>
        <taxon>Vertebrata</taxon>
        <taxon>Euteleostomi</taxon>
        <taxon>Amphibia</taxon>
        <taxon>Batrachia</taxon>
        <taxon>Anura</taxon>
        <taxon>Neobatrachia</taxon>
        <taxon>Ranoidea</taxon>
        <taxon>Ranidae</taxon>
        <taxon>Aquarana</taxon>
    </lineage>
</organism>
<feature type="signal peptide" evidence="2">
    <location>
        <begin position="1"/>
        <end position="17"/>
    </location>
</feature>
<reference evidence="4" key="1">
    <citation type="journal article" date="2017" name="Nat. Commun.">
        <title>The North American bullfrog draft genome provides insight into hormonal regulation of long noncoding RNA.</title>
        <authorList>
            <person name="Hammond S.A."/>
            <person name="Warren R.L."/>
            <person name="Vandervalk B.P."/>
            <person name="Kucuk E."/>
            <person name="Khan H."/>
            <person name="Gibb E.A."/>
            <person name="Pandoh P."/>
            <person name="Kirk H."/>
            <person name="Zhao Y."/>
            <person name="Jones M."/>
            <person name="Mungall A.J."/>
            <person name="Coope R."/>
            <person name="Pleasance S."/>
            <person name="Moore R.A."/>
            <person name="Holt R.A."/>
            <person name="Round J.M."/>
            <person name="Ohora S."/>
            <person name="Walle B.V."/>
            <person name="Veldhoen N."/>
            <person name="Helbing C.C."/>
            <person name="Birol I."/>
        </authorList>
    </citation>
    <scope>NUCLEOTIDE SEQUENCE [LARGE SCALE GENOMIC DNA]</scope>
</reference>
<dbReference type="AlphaFoldDB" id="A0A2G9QKD8"/>
<keyword evidence="2" id="KW-0732">Signal</keyword>
<evidence type="ECO:0000313" key="3">
    <source>
        <dbReference type="EMBL" id="PIO16079.1"/>
    </source>
</evidence>
<keyword evidence="1" id="KW-0812">Transmembrane</keyword>
<feature type="transmembrane region" description="Helical" evidence="1">
    <location>
        <begin position="57"/>
        <end position="79"/>
    </location>
</feature>
<accession>A0A2G9QKD8</accession>
<feature type="chain" id="PRO_5013641338" description="ABC transmembrane type-1 domain-containing protein" evidence="2">
    <location>
        <begin position="18"/>
        <end position="85"/>
    </location>
</feature>
<dbReference type="EMBL" id="KV959995">
    <property type="protein sequence ID" value="PIO16079.1"/>
    <property type="molecule type" value="Genomic_DNA"/>
</dbReference>
<gene>
    <name evidence="3" type="ORF">AB205_0025430</name>
</gene>
<evidence type="ECO:0008006" key="5">
    <source>
        <dbReference type="Google" id="ProtNLM"/>
    </source>
</evidence>
<keyword evidence="4" id="KW-1185">Reference proteome</keyword>
<sequence>MFLFILVFQGLSNVVNNLQLPDFFNTSAVNREDPLTAQGTEPESIGFRYRAFARVPILVQILGIAIDTSIGATLVLTYFKSGLVT</sequence>
<protein>
    <recommendedName>
        <fullName evidence="5">ABC transmembrane type-1 domain-containing protein</fullName>
    </recommendedName>
</protein>
<evidence type="ECO:0000256" key="2">
    <source>
        <dbReference type="SAM" id="SignalP"/>
    </source>
</evidence>
<keyword evidence="1" id="KW-0472">Membrane</keyword>
<evidence type="ECO:0000256" key="1">
    <source>
        <dbReference type="SAM" id="Phobius"/>
    </source>
</evidence>
<name>A0A2G9QKD8_AQUCT</name>
<proteinExistence type="predicted"/>
<keyword evidence="1" id="KW-1133">Transmembrane helix</keyword>